<comment type="caution">
    <text evidence="1">The sequence shown here is derived from an EMBL/GenBank/DDBJ whole genome shotgun (WGS) entry which is preliminary data.</text>
</comment>
<accession>A0A1C1A263</accession>
<evidence type="ECO:0008006" key="3">
    <source>
        <dbReference type="Google" id="ProtNLM"/>
    </source>
</evidence>
<sequence length="257" mass="29860">MAQYFVNFAKKTLTEIPKKRKIRMHDKIKESLIGILKASLSNVPYAGGLLNELIFDIRGRIVQKRINNFVESFLNYILDHGINLEESAFTSETFNDLYISILKRVIDITSEEKLRIFRQILVSNTIMSYESTFRETFLDLVSRLDYIQIEILKMYKETGRRGSMDLEDGYIGSVSQLTSRSFKIETIETIKTHFPNINTIETEGKYEFYMCDLISKSLLVDKKTMGNTWNVVEKEGLTLLYITDFGKEFINFITSTP</sequence>
<evidence type="ECO:0000313" key="2">
    <source>
        <dbReference type="Proteomes" id="UP000093309"/>
    </source>
</evidence>
<dbReference type="EMBL" id="LYPC01000020">
    <property type="protein sequence ID" value="OCT14530.1"/>
    <property type="molecule type" value="Genomic_DNA"/>
</dbReference>
<proteinExistence type="predicted"/>
<protein>
    <recommendedName>
        <fullName evidence="3">DUF4393 domain-containing protein</fullName>
    </recommendedName>
</protein>
<reference evidence="2" key="1">
    <citation type="submission" date="2016-05" db="EMBL/GenBank/DDBJ databases">
        <title>Paenibacillus oryzae. sp. nov., isolated from the rice root.</title>
        <authorList>
            <person name="Zhang J."/>
            <person name="Zhang X."/>
        </authorList>
    </citation>
    <scope>NUCLEOTIDE SEQUENCE [LARGE SCALE GENOMIC DNA]</scope>
    <source>
        <strain evidence="2">KCTC13222</strain>
    </source>
</reference>
<name>A0A1C1A263_9BACL</name>
<evidence type="ECO:0000313" key="1">
    <source>
        <dbReference type="EMBL" id="OCT14530.1"/>
    </source>
</evidence>
<keyword evidence="2" id="KW-1185">Reference proteome</keyword>
<dbReference type="AlphaFoldDB" id="A0A1C1A263"/>
<organism evidence="1 2">
    <name type="scientific">Paenibacillus pectinilyticus</name>
    <dbReference type="NCBI Taxonomy" id="512399"/>
    <lineage>
        <taxon>Bacteria</taxon>
        <taxon>Bacillati</taxon>
        <taxon>Bacillota</taxon>
        <taxon>Bacilli</taxon>
        <taxon>Bacillales</taxon>
        <taxon>Paenibacillaceae</taxon>
        <taxon>Paenibacillus</taxon>
    </lineage>
</organism>
<dbReference type="Proteomes" id="UP000093309">
    <property type="component" value="Unassembled WGS sequence"/>
</dbReference>
<gene>
    <name evidence="1" type="ORF">A8709_26440</name>
</gene>